<dbReference type="GO" id="GO:0004177">
    <property type="term" value="F:aminopeptidase activity"/>
    <property type="evidence" value="ECO:0007669"/>
    <property type="project" value="UniProtKB-KW"/>
</dbReference>
<dbReference type="PROSITE" id="PS51257">
    <property type="entry name" value="PROKAR_LIPOPROTEIN"/>
    <property type="match status" value="1"/>
</dbReference>
<feature type="region of interest" description="Disordered" evidence="9">
    <location>
        <begin position="74"/>
        <end position="116"/>
    </location>
</feature>
<dbReference type="InterPro" id="IPR000073">
    <property type="entry name" value="AB_hydrolase_1"/>
</dbReference>
<evidence type="ECO:0000313" key="12">
    <source>
        <dbReference type="Proteomes" id="UP000664859"/>
    </source>
</evidence>
<evidence type="ECO:0000256" key="1">
    <source>
        <dbReference type="ARBA" id="ARBA00001585"/>
    </source>
</evidence>
<dbReference type="PANTHER" id="PTHR43722">
    <property type="entry name" value="PROLINE IMINOPEPTIDASE"/>
    <property type="match status" value="1"/>
</dbReference>
<evidence type="ECO:0000256" key="8">
    <source>
        <dbReference type="RuleBase" id="RU003421"/>
    </source>
</evidence>
<sequence length="414" mass="46021">MVSRHQLMKVSAAIPALSALSCRGLHCPQQPARIFGRGVHTARIGAAREPSVRFIRRAWAAAALGAATTVALASSPASSSSPPPPLSHEADAVPPSYETDAAPPETRREGPLKELYPPLEPYNSGCLRVPKVHSIYWEESGNPQGKPVVFLHGGPGSGCSAGSRQFFDPAKYRIVCIDQRGAGRSTPRGCLEDNTTWHLVADIERVRELLGIDKWQVFGGSWGSTLALSYAESHPERVQELVLRGVFMLRPQELKWFYQEGANFIFPDAWEAYKEAIPPEERSDYLLAYRKRLTSPNDAVRLAAAKAWSKWEMSFARIENHFFIHQGWFPHPDYLLSNVDRVRHIPAVIVQGRYDVVCPMITSWELHRAWPEAEYIVSMKARSLTGHSAVPPPIISELVTATDRFADGGGKERQ</sequence>
<accession>A0A836CG97</accession>
<evidence type="ECO:0000256" key="4">
    <source>
        <dbReference type="ARBA" id="ARBA00022438"/>
    </source>
</evidence>
<protein>
    <recommendedName>
        <fullName evidence="8">Proline iminopeptidase</fullName>
        <ecNumber evidence="8">3.4.11.5</ecNumber>
    </recommendedName>
</protein>
<gene>
    <name evidence="11" type="ORF">JKP88DRAFT_348514</name>
</gene>
<evidence type="ECO:0000313" key="11">
    <source>
        <dbReference type="EMBL" id="KAG5184419.1"/>
    </source>
</evidence>
<comment type="catalytic activity">
    <reaction evidence="1 8">
        <text>Release of N-terminal proline from a peptide.</text>
        <dbReference type="EC" id="3.4.11.5"/>
    </reaction>
</comment>
<dbReference type="PRINTS" id="PR00793">
    <property type="entry name" value="PROAMNOPTASE"/>
</dbReference>
<comment type="subcellular location">
    <subcellularLocation>
        <location evidence="2">Cytoplasm</location>
    </subcellularLocation>
</comment>
<dbReference type="OrthoDB" id="10249433at2759"/>
<dbReference type="InterPro" id="IPR029058">
    <property type="entry name" value="AB_hydrolase_fold"/>
</dbReference>
<organism evidence="11 12">
    <name type="scientific">Tribonema minus</name>
    <dbReference type="NCBI Taxonomy" id="303371"/>
    <lineage>
        <taxon>Eukaryota</taxon>
        <taxon>Sar</taxon>
        <taxon>Stramenopiles</taxon>
        <taxon>Ochrophyta</taxon>
        <taxon>PX clade</taxon>
        <taxon>Xanthophyceae</taxon>
        <taxon>Tribonematales</taxon>
        <taxon>Tribonemataceae</taxon>
        <taxon>Tribonema</taxon>
    </lineage>
</organism>
<dbReference type="EMBL" id="JAFCMP010000168">
    <property type="protein sequence ID" value="KAG5184419.1"/>
    <property type="molecule type" value="Genomic_DNA"/>
</dbReference>
<dbReference type="Proteomes" id="UP000664859">
    <property type="component" value="Unassembled WGS sequence"/>
</dbReference>
<evidence type="ECO:0000256" key="7">
    <source>
        <dbReference type="ARBA" id="ARBA00022801"/>
    </source>
</evidence>
<dbReference type="AlphaFoldDB" id="A0A836CG97"/>
<dbReference type="NCBIfam" id="TIGR01249">
    <property type="entry name" value="pro_imino_pep_1"/>
    <property type="match status" value="1"/>
</dbReference>
<keyword evidence="6 8" id="KW-0645">Protease</keyword>
<dbReference type="Gene3D" id="3.40.50.1820">
    <property type="entry name" value="alpha/beta hydrolase"/>
    <property type="match status" value="1"/>
</dbReference>
<comment type="similarity">
    <text evidence="3 8">Belongs to the peptidase S33 family.</text>
</comment>
<evidence type="ECO:0000256" key="2">
    <source>
        <dbReference type="ARBA" id="ARBA00004496"/>
    </source>
</evidence>
<dbReference type="InterPro" id="IPR002410">
    <property type="entry name" value="Peptidase_S33"/>
</dbReference>
<dbReference type="InterPro" id="IPR005944">
    <property type="entry name" value="Pro_iminopeptidase"/>
</dbReference>
<dbReference type="GO" id="GO:0005737">
    <property type="term" value="C:cytoplasm"/>
    <property type="evidence" value="ECO:0007669"/>
    <property type="project" value="UniProtKB-SubCell"/>
</dbReference>
<evidence type="ECO:0000256" key="5">
    <source>
        <dbReference type="ARBA" id="ARBA00022490"/>
    </source>
</evidence>
<keyword evidence="7 8" id="KW-0378">Hydrolase</keyword>
<dbReference type="PANTHER" id="PTHR43722:SF1">
    <property type="entry name" value="PROLINE IMINOPEPTIDASE"/>
    <property type="match status" value="1"/>
</dbReference>
<evidence type="ECO:0000256" key="6">
    <source>
        <dbReference type="ARBA" id="ARBA00022670"/>
    </source>
</evidence>
<proteinExistence type="inferred from homology"/>
<name>A0A836CG97_9STRA</name>
<keyword evidence="12" id="KW-1185">Reference proteome</keyword>
<evidence type="ECO:0000259" key="10">
    <source>
        <dbReference type="Pfam" id="PF00561"/>
    </source>
</evidence>
<dbReference type="GO" id="GO:0006508">
    <property type="term" value="P:proteolysis"/>
    <property type="evidence" value="ECO:0007669"/>
    <property type="project" value="UniProtKB-KW"/>
</dbReference>
<evidence type="ECO:0000256" key="3">
    <source>
        <dbReference type="ARBA" id="ARBA00010088"/>
    </source>
</evidence>
<comment type="caution">
    <text evidence="11">The sequence shown here is derived from an EMBL/GenBank/DDBJ whole genome shotgun (WGS) entry which is preliminary data.</text>
</comment>
<evidence type="ECO:0000256" key="9">
    <source>
        <dbReference type="SAM" id="MobiDB-lite"/>
    </source>
</evidence>
<dbReference type="SUPFAM" id="SSF53474">
    <property type="entry name" value="alpha/beta-Hydrolases"/>
    <property type="match status" value="1"/>
</dbReference>
<dbReference type="PRINTS" id="PR00111">
    <property type="entry name" value="ABHYDROLASE"/>
</dbReference>
<keyword evidence="4 8" id="KW-0031">Aminopeptidase</keyword>
<dbReference type="EC" id="3.4.11.5" evidence="8"/>
<dbReference type="Pfam" id="PF00561">
    <property type="entry name" value="Abhydrolase_1"/>
    <property type="match status" value="1"/>
</dbReference>
<keyword evidence="5" id="KW-0963">Cytoplasm</keyword>
<feature type="domain" description="AB hydrolase-1" evidence="10">
    <location>
        <begin position="146"/>
        <end position="377"/>
    </location>
</feature>
<reference evidence="11" key="1">
    <citation type="submission" date="2021-02" db="EMBL/GenBank/DDBJ databases">
        <title>First Annotated Genome of the Yellow-green Alga Tribonema minus.</title>
        <authorList>
            <person name="Mahan K.M."/>
        </authorList>
    </citation>
    <scope>NUCLEOTIDE SEQUENCE</scope>
    <source>
        <strain evidence="11">UTEX B ZZ1240</strain>
    </source>
</reference>